<dbReference type="InterPro" id="IPR042047">
    <property type="entry name" value="SleB_dom1"/>
</dbReference>
<gene>
    <name evidence="1" type="ORF">H8Z83_15255</name>
</gene>
<dbReference type="Gene3D" id="1.10.10.2520">
    <property type="entry name" value="Cell wall hydrolase SleB, domain 1"/>
    <property type="match status" value="1"/>
</dbReference>
<proteinExistence type="predicted"/>
<dbReference type="RefSeq" id="WP_187015849.1">
    <property type="nucleotide sequence ID" value="NZ_JACOQI010000020.1"/>
</dbReference>
<dbReference type="Proteomes" id="UP000620327">
    <property type="component" value="Unassembled WGS sequence"/>
</dbReference>
<reference evidence="1" key="1">
    <citation type="submission" date="2020-08" db="EMBL/GenBank/DDBJ databases">
        <title>Genome public.</title>
        <authorList>
            <person name="Liu C."/>
            <person name="Sun Q."/>
        </authorList>
    </citation>
    <scope>NUCLEOTIDE SEQUENCE</scope>
    <source>
        <strain evidence="1">BX15</strain>
    </source>
</reference>
<dbReference type="AlphaFoldDB" id="A0A923MJ33"/>
<protein>
    <submittedName>
        <fullName evidence="1">Uncharacterized protein</fullName>
    </submittedName>
</protein>
<dbReference type="EMBL" id="JACOQI010000020">
    <property type="protein sequence ID" value="MBC5771657.1"/>
    <property type="molecule type" value="Genomic_DNA"/>
</dbReference>
<keyword evidence="2" id="KW-1185">Reference proteome</keyword>
<accession>A0A923MJ33</accession>
<sequence length="121" mass="13816">MLAKMLWGEARGVSSDAEKAACVWCALNRVDHGYGDIITVVTTPKQFVGYKEKNPVDDNLITLCIDILTRWYAEREGQVEVGRVLPADYLWFSGDGERNHFRNAYRGGDRWDWSLPSPYES</sequence>
<name>A0A923MJ33_9FIRM</name>
<comment type="caution">
    <text evidence="1">The sequence shown here is derived from an EMBL/GenBank/DDBJ whole genome shotgun (WGS) entry which is preliminary data.</text>
</comment>
<evidence type="ECO:0000313" key="1">
    <source>
        <dbReference type="EMBL" id="MBC5771657.1"/>
    </source>
</evidence>
<organism evidence="1 2">
    <name type="scientific">Dysosmobacter segnis</name>
    <dbReference type="NCBI Taxonomy" id="2763042"/>
    <lineage>
        <taxon>Bacteria</taxon>
        <taxon>Bacillati</taxon>
        <taxon>Bacillota</taxon>
        <taxon>Clostridia</taxon>
        <taxon>Eubacteriales</taxon>
        <taxon>Oscillospiraceae</taxon>
        <taxon>Dysosmobacter</taxon>
    </lineage>
</organism>
<evidence type="ECO:0000313" key="2">
    <source>
        <dbReference type="Proteomes" id="UP000620327"/>
    </source>
</evidence>